<reference evidence="1 3" key="1">
    <citation type="submission" date="2015-11" db="EMBL/GenBank/DDBJ databases">
        <title>Genomic analysis of 38 Legionella species identifies large and diverse effector repertoires.</title>
        <authorList>
            <person name="Burstein D."/>
            <person name="Amaro F."/>
            <person name="Zusman T."/>
            <person name="Lifshitz Z."/>
            <person name="Cohen O."/>
            <person name="Gilbert J.A."/>
            <person name="Pupko T."/>
            <person name="Shuman H.A."/>
            <person name="Segal G."/>
        </authorList>
    </citation>
    <scope>NUCLEOTIDE SEQUENCE [LARGE SCALE GENOMIC DNA]</scope>
    <source>
        <strain evidence="1 3">CDC#1407-AL-14</strain>
    </source>
</reference>
<dbReference type="Gene3D" id="1.10.3290.20">
    <property type="match status" value="1"/>
</dbReference>
<sequence>MKSKDEGKAPELFKFASGAIQTQRFLTEVQPAWNEFSKTTIEEFAAKINSSFAGELQINRDIRAPACATQSVVARAYVYLCNARHLFAKEKSQMQAEKACKYGRFAKSYAPDTISFFIRNPWESPLHNAFARFLEECPEHTKTYEDKHKVRIKLDGEDSLQFSYLVRWLDDTSRNQIEYIVEVIVIHPSFPEEGEGREKYFERQFAKADLIFQKCINWQPEDGHEAFLVNIARLCHFFAVFEPLDSGNSAIVEWMIRGIGIYKGLELGPFNWDELGWDFKAFLTPNVDDYVEWFVENALPHFAPMSEPLQTNGKASPQEPQDRNAVQQNAGIMSQVGVFKTSSLVPNSDKELIQIAP</sequence>
<accession>A0A378IAH2</accession>
<dbReference type="EMBL" id="UGNW01000001">
    <property type="protein sequence ID" value="STX32043.1"/>
    <property type="molecule type" value="Genomic_DNA"/>
</dbReference>
<dbReference type="Proteomes" id="UP000255066">
    <property type="component" value="Unassembled WGS sequence"/>
</dbReference>
<protein>
    <submittedName>
        <fullName evidence="2">LidE</fullName>
    </submittedName>
</protein>
<dbReference type="AlphaFoldDB" id="A0A378IAH2"/>
<name>A0A378IAH2_9GAMM</name>
<dbReference type="RefSeq" id="WP_058525021.1">
    <property type="nucleotide sequence ID" value="NZ_CAAAHV010000025.1"/>
</dbReference>
<gene>
    <name evidence="2" type="primary">lidE</name>
    <name evidence="1" type="ORF">Lbir_3027</name>
    <name evidence="2" type="ORF">NCTC12437_01821</name>
</gene>
<organism evidence="2 4">
    <name type="scientific">Legionella birminghamensis</name>
    <dbReference type="NCBI Taxonomy" id="28083"/>
    <lineage>
        <taxon>Bacteria</taxon>
        <taxon>Pseudomonadati</taxon>
        <taxon>Pseudomonadota</taxon>
        <taxon>Gammaproteobacteria</taxon>
        <taxon>Legionellales</taxon>
        <taxon>Legionellaceae</taxon>
        <taxon>Legionella</taxon>
    </lineage>
</organism>
<proteinExistence type="predicted"/>
<evidence type="ECO:0000313" key="2">
    <source>
        <dbReference type="EMBL" id="STX32043.1"/>
    </source>
</evidence>
<evidence type="ECO:0000313" key="4">
    <source>
        <dbReference type="Proteomes" id="UP000255066"/>
    </source>
</evidence>
<dbReference type="OrthoDB" id="5644945at2"/>
<evidence type="ECO:0000313" key="1">
    <source>
        <dbReference type="EMBL" id="KTC67779.1"/>
    </source>
</evidence>
<dbReference type="Proteomes" id="UP000054735">
    <property type="component" value="Unassembled WGS sequence"/>
</dbReference>
<evidence type="ECO:0000313" key="3">
    <source>
        <dbReference type="Proteomes" id="UP000054735"/>
    </source>
</evidence>
<keyword evidence="3" id="KW-1185">Reference proteome</keyword>
<dbReference type="EMBL" id="LNXT01000049">
    <property type="protein sequence ID" value="KTC67779.1"/>
    <property type="molecule type" value="Genomic_DNA"/>
</dbReference>
<reference evidence="2 4" key="2">
    <citation type="submission" date="2018-06" db="EMBL/GenBank/DDBJ databases">
        <authorList>
            <consortium name="Pathogen Informatics"/>
            <person name="Doyle S."/>
        </authorList>
    </citation>
    <scope>NUCLEOTIDE SEQUENCE [LARGE SCALE GENOMIC DNA]</scope>
    <source>
        <strain evidence="2 4">NCTC12437</strain>
    </source>
</reference>